<dbReference type="InterPro" id="IPR035904">
    <property type="entry name" value="Chorismate_synth_AroC_sf"/>
</dbReference>
<evidence type="ECO:0000256" key="6">
    <source>
        <dbReference type="ARBA" id="ARBA00022643"/>
    </source>
</evidence>
<keyword evidence="8 11" id="KW-0521">NADP</keyword>
<gene>
    <name evidence="11" type="primary">aroC</name>
    <name evidence="13" type="ORF">H171_4461</name>
</gene>
<dbReference type="PANTHER" id="PTHR21085">
    <property type="entry name" value="CHORISMATE SYNTHASE"/>
    <property type="match status" value="1"/>
</dbReference>
<feature type="binding site" evidence="11">
    <location>
        <position position="325"/>
    </location>
    <ligand>
        <name>FMN</name>
        <dbReference type="ChEBI" id="CHEBI:58210"/>
    </ligand>
</feature>
<feature type="binding site" evidence="11">
    <location>
        <begin position="125"/>
        <end position="127"/>
    </location>
    <ligand>
        <name>FMN</name>
        <dbReference type="ChEBI" id="CHEBI:58210"/>
    </ligand>
</feature>
<dbReference type="InterPro" id="IPR000453">
    <property type="entry name" value="Chorismate_synth"/>
</dbReference>
<accession>A0A2M8ZBL2</accession>
<dbReference type="UniPathway" id="UPA00053">
    <property type="reaction ID" value="UER00090"/>
</dbReference>
<keyword evidence="4 11" id="KW-0028">Amino-acid biosynthesis</keyword>
<keyword evidence="10 11" id="KW-0456">Lyase</keyword>
<dbReference type="EMBL" id="PGET01000001">
    <property type="protein sequence ID" value="PJJ30844.1"/>
    <property type="molecule type" value="Genomic_DNA"/>
</dbReference>
<dbReference type="NCBIfam" id="NF003793">
    <property type="entry name" value="PRK05382.1"/>
    <property type="match status" value="1"/>
</dbReference>
<dbReference type="GO" id="GO:0004107">
    <property type="term" value="F:chorismate synthase activity"/>
    <property type="evidence" value="ECO:0007669"/>
    <property type="project" value="UniProtKB-UniRule"/>
</dbReference>
<comment type="pathway">
    <text evidence="1 11 12">Metabolic intermediate biosynthesis; chorismate biosynthesis; chorismate from D-erythrose 4-phosphate and phosphoenolpyruvate: step 7/7.</text>
</comment>
<dbReference type="EC" id="4.2.3.5" evidence="3 11"/>
<evidence type="ECO:0000256" key="8">
    <source>
        <dbReference type="ARBA" id="ARBA00022857"/>
    </source>
</evidence>
<evidence type="ECO:0000256" key="3">
    <source>
        <dbReference type="ARBA" id="ARBA00013036"/>
    </source>
</evidence>
<keyword evidence="6 11" id="KW-0288">FMN</keyword>
<dbReference type="GO" id="GO:0010181">
    <property type="term" value="F:FMN binding"/>
    <property type="evidence" value="ECO:0007669"/>
    <property type="project" value="TreeGrafter"/>
</dbReference>
<evidence type="ECO:0000256" key="5">
    <source>
        <dbReference type="ARBA" id="ARBA00022630"/>
    </source>
</evidence>
<name>A0A2M8ZBL2_9FIRM</name>
<evidence type="ECO:0000256" key="2">
    <source>
        <dbReference type="ARBA" id="ARBA00008014"/>
    </source>
</evidence>
<dbReference type="CDD" id="cd07304">
    <property type="entry name" value="Chorismate_synthase"/>
    <property type="match status" value="1"/>
</dbReference>
<comment type="similarity">
    <text evidence="2 11 12">Belongs to the chorismate synthase family.</text>
</comment>
<dbReference type="HAMAP" id="MF_00300">
    <property type="entry name" value="Chorismate_synth"/>
    <property type="match status" value="1"/>
</dbReference>
<dbReference type="PROSITE" id="PS00788">
    <property type="entry name" value="CHORISMATE_SYNTHASE_2"/>
    <property type="match status" value="1"/>
</dbReference>
<comment type="caution">
    <text evidence="11">Lacks conserved residue(s) required for the propagation of feature annotation.</text>
</comment>
<dbReference type="GO" id="GO:0005829">
    <property type="term" value="C:cytosol"/>
    <property type="evidence" value="ECO:0007669"/>
    <property type="project" value="TreeGrafter"/>
</dbReference>
<sequence length="379" mass="40606">MAGSTLGTIWKVTTWGESHGKAIGVVLDGCPAGLKLEEADIQEYLDRRKPGQSKFTTKRQEADQVEILSGVFERKTTGTPISMVIWNTDQRSRDYGNLMEVYRPGHADFSFDEKYGIRDYRGGGRSSGRETIGRVAAGAVAACFLKSLGITVTAYTRSVGPYEVKAEQFSIKERDNNQLFMPDKETAALACEYLEEMMGKLDSVGGVVECVIDGVPAGIGDPVFEKYDAALAKAVMSIGAVKGFEIGDGFGAARSLGSQNNDGFCKGLNKGVEKITNHAGGILGGISDGSQVVLRAAFKPTPSVAQSQKTVTRLGEETEIQIKGRHDPIVVPRAVVVVEAMAALTTADLLLANMASRMDRILTFYGRQTAGEGEGSLET</sequence>
<dbReference type="SUPFAM" id="SSF103263">
    <property type="entry name" value="Chorismate synthase, AroC"/>
    <property type="match status" value="1"/>
</dbReference>
<dbReference type="GO" id="GO:0009423">
    <property type="term" value="P:chorismate biosynthetic process"/>
    <property type="evidence" value="ECO:0007669"/>
    <property type="project" value="UniProtKB-UniRule"/>
</dbReference>
<dbReference type="OrthoDB" id="9771806at2"/>
<comment type="catalytic activity">
    <reaction evidence="11 12">
        <text>5-O-(1-carboxyvinyl)-3-phosphoshikimate = chorismate + phosphate</text>
        <dbReference type="Rhea" id="RHEA:21020"/>
        <dbReference type="ChEBI" id="CHEBI:29748"/>
        <dbReference type="ChEBI" id="CHEBI:43474"/>
        <dbReference type="ChEBI" id="CHEBI:57701"/>
        <dbReference type="EC" id="4.2.3.5"/>
    </reaction>
</comment>
<feature type="binding site" evidence="11">
    <location>
        <position position="284"/>
    </location>
    <ligand>
        <name>FMN</name>
        <dbReference type="ChEBI" id="CHEBI:58210"/>
    </ligand>
</feature>
<feature type="binding site" evidence="11">
    <location>
        <position position="48"/>
    </location>
    <ligand>
        <name>NADP(+)</name>
        <dbReference type="ChEBI" id="CHEBI:58349"/>
    </ligand>
</feature>
<dbReference type="Gene3D" id="3.60.150.10">
    <property type="entry name" value="Chorismate synthase AroC"/>
    <property type="match status" value="1"/>
</dbReference>
<dbReference type="GO" id="GO:0009073">
    <property type="term" value="P:aromatic amino acid family biosynthetic process"/>
    <property type="evidence" value="ECO:0007669"/>
    <property type="project" value="UniProtKB-KW"/>
</dbReference>
<keyword evidence="5 11" id="KW-0285">Flavoprotein</keyword>
<evidence type="ECO:0000256" key="12">
    <source>
        <dbReference type="RuleBase" id="RU000605"/>
    </source>
</evidence>
<evidence type="ECO:0000256" key="10">
    <source>
        <dbReference type="ARBA" id="ARBA00023239"/>
    </source>
</evidence>
<protein>
    <recommendedName>
        <fullName evidence="3 11">Chorismate synthase</fullName>
        <shortName evidence="11">CS</shortName>
        <ecNumber evidence="3 11">4.2.3.5</ecNumber>
    </recommendedName>
    <alternativeName>
        <fullName evidence="11">5-enolpyruvylshikimate-3-phosphate phospholyase</fullName>
    </alternativeName>
</protein>
<evidence type="ECO:0000256" key="4">
    <source>
        <dbReference type="ARBA" id="ARBA00022605"/>
    </source>
</evidence>
<feature type="binding site" evidence="11">
    <location>
        <position position="54"/>
    </location>
    <ligand>
        <name>NADP(+)</name>
        <dbReference type="ChEBI" id="CHEBI:58349"/>
    </ligand>
</feature>
<dbReference type="PROSITE" id="PS00787">
    <property type="entry name" value="CHORISMATE_SYNTHASE_1"/>
    <property type="match status" value="1"/>
</dbReference>
<comment type="function">
    <text evidence="11">Catalyzes the anti-1,4-elimination of the C-3 phosphate and the C-6 proR hydrogen from 5-enolpyruvylshikimate-3-phosphate (EPSP) to yield chorismate, which is the branch point compound that serves as the starting substrate for the three terminal pathways of aromatic amino acid biosynthesis. This reaction introduces a second double bond into the aromatic ring system.</text>
</comment>
<evidence type="ECO:0000313" key="14">
    <source>
        <dbReference type="Proteomes" id="UP000231092"/>
    </source>
</evidence>
<keyword evidence="7 11" id="KW-0274">FAD</keyword>
<reference evidence="13 14" key="1">
    <citation type="submission" date="2017-11" db="EMBL/GenBank/DDBJ databases">
        <title>Understudied soil microbes with underappreciated capabilities: Untangling the Clostridium saccharolyticum group.</title>
        <authorList>
            <person name="Leschine S."/>
        </authorList>
    </citation>
    <scope>NUCLEOTIDE SEQUENCE [LARGE SCALE GENOMIC DNA]</scope>
    <source>
        <strain evidence="13 14">18A</strain>
    </source>
</reference>
<evidence type="ECO:0000256" key="7">
    <source>
        <dbReference type="ARBA" id="ARBA00022827"/>
    </source>
</evidence>
<dbReference type="Pfam" id="PF01264">
    <property type="entry name" value="Chorismate_synt"/>
    <property type="match status" value="1"/>
</dbReference>
<organism evidence="13 14">
    <name type="scientific">[Clostridium] celerecrescens 18A</name>
    <dbReference type="NCBI Taxonomy" id="1286362"/>
    <lineage>
        <taxon>Bacteria</taxon>
        <taxon>Bacillati</taxon>
        <taxon>Bacillota</taxon>
        <taxon>Clostridia</taxon>
        <taxon>Lachnospirales</taxon>
        <taxon>Lachnospiraceae</taxon>
        <taxon>Lacrimispora</taxon>
    </lineage>
</organism>
<comment type="subunit">
    <text evidence="11">Homotetramer.</text>
</comment>
<keyword evidence="9 11" id="KW-0057">Aromatic amino acid biosynthesis</keyword>
<dbReference type="PIRSF" id="PIRSF001456">
    <property type="entry name" value="Chorismate_synth"/>
    <property type="match status" value="1"/>
</dbReference>
<proteinExistence type="inferred from homology"/>
<feature type="binding site" evidence="11">
    <location>
        <begin position="299"/>
        <end position="303"/>
    </location>
    <ligand>
        <name>FMN</name>
        <dbReference type="ChEBI" id="CHEBI:58210"/>
    </ligand>
</feature>
<dbReference type="RefSeq" id="WP_100307046.1">
    <property type="nucleotide sequence ID" value="NZ_PGET01000001.1"/>
</dbReference>
<dbReference type="Proteomes" id="UP000231092">
    <property type="component" value="Unassembled WGS sequence"/>
</dbReference>
<dbReference type="GO" id="GO:0008652">
    <property type="term" value="P:amino acid biosynthetic process"/>
    <property type="evidence" value="ECO:0007669"/>
    <property type="project" value="UniProtKB-KW"/>
</dbReference>
<dbReference type="InterPro" id="IPR020541">
    <property type="entry name" value="Chorismate_synthase_CS"/>
</dbReference>
<evidence type="ECO:0000256" key="1">
    <source>
        <dbReference type="ARBA" id="ARBA00005044"/>
    </source>
</evidence>
<evidence type="ECO:0000256" key="9">
    <source>
        <dbReference type="ARBA" id="ARBA00023141"/>
    </source>
</evidence>
<dbReference type="PANTHER" id="PTHR21085:SF0">
    <property type="entry name" value="CHORISMATE SYNTHASE"/>
    <property type="match status" value="1"/>
</dbReference>
<evidence type="ECO:0000256" key="11">
    <source>
        <dbReference type="HAMAP-Rule" id="MF_00300"/>
    </source>
</evidence>
<evidence type="ECO:0000313" key="13">
    <source>
        <dbReference type="EMBL" id="PJJ30844.1"/>
    </source>
</evidence>
<dbReference type="NCBIfam" id="TIGR00033">
    <property type="entry name" value="aroC"/>
    <property type="match status" value="1"/>
</dbReference>
<dbReference type="AlphaFoldDB" id="A0A2M8ZBL2"/>
<comment type="cofactor">
    <cofactor evidence="11 12">
        <name>FMNH2</name>
        <dbReference type="ChEBI" id="CHEBI:57618"/>
    </cofactor>
    <text evidence="11 12">Reduced FMN (FMNH(2)).</text>
</comment>
<comment type="caution">
    <text evidence="13">The sequence shown here is derived from an EMBL/GenBank/DDBJ whole genome shotgun (WGS) entry which is preliminary data.</text>
</comment>